<accession>A0ABV6XXK3</accession>
<reference evidence="2 3" key="1">
    <citation type="submission" date="2024-06" db="EMBL/GenBank/DDBJ databases">
        <authorList>
            <person name="Lee S.D."/>
        </authorList>
    </citation>
    <scope>NUCLEOTIDE SEQUENCE [LARGE SCALE GENOMIC DNA]</scope>
    <source>
        <strain evidence="2 3">N1-10</strain>
    </source>
</reference>
<organism evidence="2 3">
    <name type="scientific">Streptacidiphilus jeojiensis</name>
    <dbReference type="NCBI Taxonomy" id="3229225"/>
    <lineage>
        <taxon>Bacteria</taxon>
        <taxon>Bacillati</taxon>
        <taxon>Actinomycetota</taxon>
        <taxon>Actinomycetes</taxon>
        <taxon>Kitasatosporales</taxon>
        <taxon>Streptomycetaceae</taxon>
        <taxon>Streptacidiphilus</taxon>
    </lineage>
</organism>
<protein>
    <submittedName>
        <fullName evidence="2">DUF4232 domain-containing protein</fullName>
    </submittedName>
</protein>
<dbReference type="Proteomes" id="UP001592581">
    <property type="component" value="Unassembled WGS sequence"/>
</dbReference>
<gene>
    <name evidence="2" type="ORF">ABUW04_32565</name>
</gene>
<evidence type="ECO:0000259" key="1">
    <source>
        <dbReference type="Pfam" id="PF14016"/>
    </source>
</evidence>
<dbReference type="InterPro" id="IPR025326">
    <property type="entry name" value="DUF4232"/>
</dbReference>
<dbReference type="EMBL" id="JBEUKS010000014">
    <property type="protein sequence ID" value="MFC1442989.1"/>
    <property type="molecule type" value="Genomic_DNA"/>
</dbReference>
<evidence type="ECO:0000313" key="3">
    <source>
        <dbReference type="Proteomes" id="UP001592581"/>
    </source>
</evidence>
<dbReference type="RefSeq" id="WP_380568067.1">
    <property type="nucleotide sequence ID" value="NZ_JBEUKS010000014.1"/>
</dbReference>
<feature type="domain" description="DUF4232" evidence="1">
    <location>
        <begin position="13"/>
        <end position="152"/>
    </location>
</feature>
<comment type="caution">
    <text evidence="2">The sequence shown here is derived from an EMBL/GenBank/DDBJ whole genome shotgun (WGS) entry which is preliminary data.</text>
</comment>
<proteinExistence type="predicted"/>
<dbReference type="Pfam" id="PF14016">
    <property type="entry name" value="DUF4232"/>
    <property type="match status" value="1"/>
</dbReference>
<evidence type="ECO:0000313" key="2">
    <source>
        <dbReference type="EMBL" id="MFC1442989.1"/>
    </source>
</evidence>
<sequence>MSPSPSATATPVCPASGIRFETGEPDAAMGLRAVAIRLVDCGTRPYKLDGYPGIRVLDQDGSPLTVAVSHGSEAISRVDSFDRPAEPLTLQPGERAEFGLIWRNTVTDSTVVAADGASVEITPAPGRPAQNFTPGYTIDLGNTGKIGVSAWHRAQDG</sequence>
<keyword evidence="3" id="KW-1185">Reference proteome</keyword>
<name>A0ABV6XXK3_9ACTN</name>